<dbReference type="GO" id="GO:0046872">
    <property type="term" value="F:metal ion binding"/>
    <property type="evidence" value="ECO:0007669"/>
    <property type="project" value="UniProtKB-KW"/>
</dbReference>
<dbReference type="InterPro" id="IPR017969">
    <property type="entry name" value="Heavy-metal-associated_CS"/>
</dbReference>
<keyword evidence="1" id="KW-0479">Metal-binding</keyword>
<dbReference type="EMBL" id="MCRJ01000015">
    <property type="protein sequence ID" value="ODN71726.1"/>
    <property type="molecule type" value="Genomic_DNA"/>
</dbReference>
<evidence type="ECO:0000259" key="2">
    <source>
        <dbReference type="PROSITE" id="PS50846"/>
    </source>
</evidence>
<dbReference type="RefSeq" id="WP_069306004.1">
    <property type="nucleotide sequence ID" value="NZ_MCRJ01000015.1"/>
</dbReference>
<dbReference type="OrthoDB" id="9801832at2"/>
<name>A0A1E3H7H7_9HYPH</name>
<dbReference type="SUPFAM" id="SSF55008">
    <property type="entry name" value="HMA, heavy metal-associated domain"/>
    <property type="match status" value="1"/>
</dbReference>
<sequence>MIEFTVTGMTCGGCVRSVERAIDRVEPGIAPNVDLATGRVRIPSDKPADGFRKAIEAAGYEVAG</sequence>
<dbReference type="AlphaFoldDB" id="A0A1E3H7H7"/>
<dbReference type="Gene3D" id="3.30.70.100">
    <property type="match status" value="1"/>
</dbReference>
<keyword evidence="4" id="KW-1185">Reference proteome</keyword>
<feature type="domain" description="HMA" evidence="2">
    <location>
        <begin position="1"/>
        <end position="63"/>
    </location>
</feature>
<reference evidence="3 4" key="1">
    <citation type="submission" date="2016-07" db="EMBL/GenBank/DDBJ databases">
        <title>Draft Genome Sequence of Methylobrevis pamukkalensis PK2.</title>
        <authorList>
            <person name="Vasilenko O.V."/>
            <person name="Doronina N.V."/>
            <person name="Shmareva M.N."/>
            <person name="Tarlachkov S.V."/>
            <person name="Mustakhimov I."/>
            <person name="Trotsenko Y.A."/>
        </authorList>
    </citation>
    <scope>NUCLEOTIDE SEQUENCE [LARGE SCALE GENOMIC DNA]</scope>
    <source>
        <strain evidence="3 4">PK2</strain>
    </source>
</reference>
<dbReference type="InterPro" id="IPR036163">
    <property type="entry name" value="HMA_dom_sf"/>
</dbReference>
<dbReference type="CDD" id="cd00371">
    <property type="entry name" value="HMA"/>
    <property type="match status" value="1"/>
</dbReference>
<evidence type="ECO:0000313" key="4">
    <source>
        <dbReference type="Proteomes" id="UP000094622"/>
    </source>
</evidence>
<protein>
    <submittedName>
        <fullName evidence="3">Heavy-metal-associated domain protein</fullName>
    </submittedName>
</protein>
<comment type="caution">
    <text evidence="3">The sequence shown here is derived from an EMBL/GenBank/DDBJ whole genome shotgun (WGS) entry which is preliminary data.</text>
</comment>
<dbReference type="PROSITE" id="PS50846">
    <property type="entry name" value="HMA_2"/>
    <property type="match status" value="1"/>
</dbReference>
<evidence type="ECO:0000256" key="1">
    <source>
        <dbReference type="ARBA" id="ARBA00022723"/>
    </source>
</evidence>
<evidence type="ECO:0000313" key="3">
    <source>
        <dbReference type="EMBL" id="ODN71726.1"/>
    </source>
</evidence>
<organism evidence="3 4">
    <name type="scientific">Methylobrevis pamukkalensis</name>
    <dbReference type="NCBI Taxonomy" id="1439726"/>
    <lineage>
        <taxon>Bacteria</taxon>
        <taxon>Pseudomonadati</taxon>
        <taxon>Pseudomonadota</taxon>
        <taxon>Alphaproteobacteria</taxon>
        <taxon>Hyphomicrobiales</taxon>
        <taxon>Pleomorphomonadaceae</taxon>
        <taxon>Methylobrevis</taxon>
    </lineage>
</organism>
<gene>
    <name evidence="3" type="ORF">A6302_00970</name>
</gene>
<accession>A0A1E3H7H7</accession>
<dbReference type="Pfam" id="PF00403">
    <property type="entry name" value="HMA"/>
    <property type="match status" value="1"/>
</dbReference>
<dbReference type="PROSITE" id="PS01047">
    <property type="entry name" value="HMA_1"/>
    <property type="match status" value="1"/>
</dbReference>
<dbReference type="Proteomes" id="UP000094622">
    <property type="component" value="Unassembled WGS sequence"/>
</dbReference>
<dbReference type="InterPro" id="IPR006121">
    <property type="entry name" value="HMA_dom"/>
</dbReference>
<proteinExistence type="predicted"/>